<keyword evidence="3" id="KW-0598">Phosphotransferase system</keyword>
<keyword evidence="6" id="KW-1185">Reference proteome</keyword>
<name>A0ABU9LLR7_9BACL</name>
<dbReference type="PROSITE" id="PS00589">
    <property type="entry name" value="PTS_HPR_SER"/>
    <property type="match status" value="1"/>
</dbReference>
<feature type="domain" description="HPr" evidence="4">
    <location>
        <begin position="1"/>
        <end position="88"/>
    </location>
</feature>
<comment type="caution">
    <text evidence="5">The sequence shown here is derived from an EMBL/GenBank/DDBJ whole genome shotgun (WGS) entry which is preliminary data.</text>
</comment>
<dbReference type="Pfam" id="PF00381">
    <property type="entry name" value="PTS-HPr"/>
    <property type="match status" value="1"/>
</dbReference>
<dbReference type="Proteomes" id="UP001398420">
    <property type="component" value="Unassembled WGS sequence"/>
</dbReference>
<keyword evidence="2" id="KW-0963">Cytoplasm</keyword>
<evidence type="ECO:0000256" key="2">
    <source>
        <dbReference type="ARBA" id="ARBA00022490"/>
    </source>
</evidence>
<protein>
    <submittedName>
        <fullName evidence="5">HPr family phosphocarrier protein</fullName>
    </submittedName>
</protein>
<gene>
    <name evidence="5" type="ORF">AAF454_02630</name>
</gene>
<dbReference type="GeneID" id="97820818"/>
<dbReference type="PANTHER" id="PTHR33705:SF2">
    <property type="entry name" value="PHOSPHOCARRIER PROTEIN NPR"/>
    <property type="match status" value="1"/>
</dbReference>
<evidence type="ECO:0000313" key="5">
    <source>
        <dbReference type="EMBL" id="MEL5987321.1"/>
    </source>
</evidence>
<proteinExistence type="predicted"/>
<dbReference type="Gene3D" id="3.30.1340.10">
    <property type="entry name" value="HPr-like"/>
    <property type="match status" value="1"/>
</dbReference>
<dbReference type="PANTHER" id="PTHR33705">
    <property type="entry name" value="PHOSPHOCARRIER PROTEIN HPR"/>
    <property type="match status" value="1"/>
</dbReference>
<dbReference type="CDD" id="cd00367">
    <property type="entry name" value="PTS-HPr_like"/>
    <property type="match status" value="1"/>
</dbReference>
<evidence type="ECO:0000313" key="6">
    <source>
        <dbReference type="Proteomes" id="UP001398420"/>
    </source>
</evidence>
<organism evidence="5 6">
    <name type="scientific">Kurthia gibsonii</name>
    <dbReference type="NCBI Taxonomy" id="33946"/>
    <lineage>
        <taxon>Bacteria</taxon>
        <taxon>Bacillati</taxon>
        <taxon>Bacillota</taxon>
        <taxon>Bacilli</taxon>
        <taxon>Bacillales</taxon>
        <taxon>Caryophanaceae</taxon>
        <taxon>Kurthia</taxon>
    </lineage>
</organism>
<dbReference type="PRINTS" id="PR00107">
    <property type="entry name" value="PHOSPHOCPHPR"/>
</dbReference>
<dbReference type="PROSITE" id="PS51350">
    <property type="entry name" value="PTS_HPR_DOM"/>
    <property type="match status" value="1"/>
</dbReference>
<dbReference type="EMBL" id="JBCEWA010000002">
    <property type="protein sequence ID" value="MEL5987321.1"/>
    <property type="molecule type" value="Genomic_DNA"/>
</dbReference>
<dbReference type="InterPro" id="IPR035895">
    <property type="entry name" value="HPr-like_sf"/>
</dbReference>
<dbReference type="RefSeq" id="WP_068452408.1">
    <property type="nucleotide sequence ID" value="NZ_BJOB01000009.1"/>
</dbReference>
<evidence type="ECO:0000259" key="4">
    <source>
        <dbReference type="PROSITE" id="PS51350"/>
    </source>
</evidence>
<dbReference type="SUPFAM" id="SSF55594">
    <property type="entry name" value="HPr-like"/>
    <property type="match status" value="1"/>
</dbReference>
<dbReference type="InterPro" id="IPR050399">
    <property type="entry name" value="HPr"/>
</dbReference>
<evidence type="ECO:0000256" key="1">
    <source>
        <dbReference type="ARBA" id="ARBA00004496"/>
    </source>
</evidence>
<accession>A0ABU9LLR7</accession>
<dbReference type="InterPro" id="IPR002114">
    <property type="entry name" value="PTS_HPr_Ser_P_site"/>
</dbReference>
<dbReference type="NCBIfam" id="TIGR01003">
    <property type="entry name" value="PTS_HPr_family"/>
    <property type="match status" value="1"/>
</dbReference>
<sequence length="89" mass="9252">MEKQYKITSSEGLHARPCTLLVSAVTPFSSDVQLTYDGRSVNLKSIMGVMALGIPADGIITISANGSDEEAAVEKAGAVILEEGIGVEV</sequence>
<reference evidence="5 6" key="1">
    <citation type="submission" date="2024-04" db="EMBL/GenBank/DDBJ databases">
        <authorList>
            <person name="Wu Y.S."/>
            <person name="Zhang L."/>
        </authorList>
    </citation>
    <scope>NUCLEOTIDE SEQUENCE [LARGE SCALE GENOMIC DNA]</scope>
    <source>
        <strain evidence="5 6">KG-01</strain>
    </source>
</reference>
<dbReference type="InterPro" id="IPR000032">
    <property type="entry name" value="HPr-like"/>
</dbReference>
<comment type="subcellular location">
    <subcellularLocation>
        <location evidence="1">Cytoplasm</location>
    </subcellularLocation>
</comment>
<evidence type="ECO:0000256" key="3">
    <source>
        <dbReference type="ARBA" id="ARBA00022683"/>
    </source>
</evidence>